<protein>
    <submittedName>
        <fullName evidence="9">Molybdopterin-guanine dinucleotide biosynthesis protein MobA</fullName>
    </submittedName>
</protein>
<dbReference type="Proteomes" id="UP000193006">
    <property type="component" value="Chromosome"/>
</dbReference>
<evidence type="ECO:0000256" key="6">
    <source>
        <dbReference type="ARBA" id="ARBA00023134"/>
    </source>
</evidence>
<keyword evidence="5" id="KW-0460">Magnesium</keyword>
<evidence type="ECO:0000256" key="3">
    <source>
        <dbReference type="ARBA" id="ARBA00022723"/>
    </source>
</evidence>
<evidence type="ECO:0000256" key="4">
    <source>
        <dbReference type="ARBA" id="ARBA00022741"/>
    </source>
</evidence>
<gene>
    <name evidence="9" type="ORF">BkAM31D_12155</name>
</gene>
<proteinExistence type="predicted"/>
<dbReference type="PANTHER" id="PTHR19136">
    <property type="entry name" value="MOLYBDENUM COFACTOR GUANYLYLTRANSFERASE"/>
    <property type="match status" value="1"/>
</dbReference>
<dbReference type="GO" id="GO:0005525">
    <property type="term" value="F:GTP binding"/>
    <property type="evidence" value="ECO:0007669"/>
    <property type="project" value="UniProtKB-KW"/>
</dbReference>
<keyword evidence="10" id="KW-1185">Reference proteome</keyword>
<keyword evidence="3" id="KW-0479">Metal-binding</keyword>
<evidence type="ECO:0000256" key="2">
    <source>
        <dbReference type="ARBA" id="ARBA00022679"/>
    </source>
</evidence>
<name>A0A1X9MEG5_9BACI</name>
<evidence type="ECO:0000256" key="7">
    <source>
        <dbReference type="ARBA" id="ARBA00023150"/>
    </source>
</evidence>
<organism evidence="9 10">
    <name type="scientific">Halalkalibacter krulwichiae</name>
    <dbReference type="NCBI Taxonomy" id="199441"/>
    <lineage>
        <taxon>Bacteria</taxon>
        <taxon>Bacillati</taxon>
        <taxon>Bacillota</taxon>
        <taxon>Bacilli</taxon>
        <taxon>Bacillales</taxon>
        <taxon>Bacillaceae</taxon>
        <taxon>Halalkalibacter</taxon>
    </lineage>
</organism>
<dbReference type="InterPro" id="IPR029044">
    <property type="entry name" value="Nucleotide-diphossugar_trans"/>
</dbReference>
<sequence length="198" mass="22073">MKLTGVIIDCASTKFTDSATGLLKIANETIIERQICLLKQVCQEIILVTNEPHQYLPIVGSSIRIITDYFKGSGALSGMHAALSLAKSDSLLVVTPDMPFLSVQVITSMLKDKIETGVQLVVPESQGQLQLFHSIYDRSCIKSTEKLIEEQDAGLVNILEHVSFKIIRNEDLLPISYRVQSMEDYQRAIQFNETNKIS</sequence>
<dbReference type="CDD" id="cd02503">
    <property type="entry name" value="MobA"/>
    <property type="match status" value="1"/>
</dbReference>
<evidence type="ECO:0000256" key="5">
    <source>
        <dbReference type="ARBA" id="ARBA00022842"/>
    </source>
</evidence>
<evidence type="ECO:0000256" key="1">
    <source>
        <dbReference type="ARBA" id="ARBA00022490"/>
    </source>
</evidence>
<dbReference type="Gene3D" id="3.90.550.10">
    <property type="entry name" value="Spore Coat Polysaccharide Biosynthesis Protein SpsA, Chain A"/>
    <property type="match status" value="1"/>
</dbReference>
<dbReference type="RefSeq" id="WP_066149091.1">
    <property type="nucleotide sequence ID" value="NZ_CP020814.1"/>
</dbReference>
<evidence type="ECO:0000313" key="9">
    <source>
        <dbReference type="EMBL" id="ARK30523.1"/>
    </source>
</evidence>
<keyword evidence="6" id="KW-0342">GTP-binding</keyword>
<dbReference type="PANTHER" id="PTHR19136:SF81">
    <property type="entry name" value="MOLYBDENUM COFACTOR GUANYLYLTRANSFERASE"/>
    <property type="match status" value="1"/>
</dbReference>
<keyword evidence="1" id="KW-0963">Cytoplasm</keyword>
<dbReference type="EMBL" id="CP020814">
    <property type="protein sequence ID" value="ARK30523.1"/>
    <property type="molecule type" value="Genomic_DNA"/>
</dbReference>
<feature type="domain" description="MobA-like NTP transferase" evidence="8">
    <location>
        <begin position="21"/>
        <end position="160"/>
    </location>
</feature>
<reference evidence="9 10" key="1">
    <citation type="submission" date="2017-04" db="EMBL/GenBank/DDBJ databases">
        <title>Bacillus krulwichiae AM31D Genome sequencing and assembly.</title>
        <authorList>
            <person name="Krulwich T.A."/>
            <person name="Anastor L."/>
            <person name="Ehrlich R."/>
            <person name="Ehrlich G.D."/>
            <person name="Janto B."/>
        </authorList>
    </citation>
    <scope>NUCLEOTIDE SEQUENCE [LARGE SCALE GENOMIC DNA]</scope>
    <source>
        <strain evidence="9 10">AM31D</strain>
    </source>
</reference>
<dbReference type="SUPFAM" id="SSF53448">
    <property type="entry name" value="Nucleotide-diphospho-sugar transferases"/>
    <property type="match status" value="1"/>
</dbReference>
<accession>A0A1X9MEG5</accession>
<evidence type="ECO:0000313" key="10">
    <source>
        <dbReference type="Proteomes" id="UP000193006"/>
    </source>
</evidence>
<dbReference type="GO" id="GO:0046872">
    <property type="term" value="F:metal ion binding"/>
    <property type="evidence" value="ECO:0007669"/>
    <property type="project" value="UniProtKB-KW"/>
</dbReference>
<keyword evidence="4" id="KW-0547">Nucleotide-binding</keyword>
<dbReference type="InterPro" id="IPR025877">
    <property type="entry name" value="MobA-like_NTP_Trfase"/>
</dbReference>
<dbReference type="KEGG" id="bkw:BkAM31D_12155"/>
<keyword evidence="2" id="KW-0808">Transferase</keyword>
<dbReference type="InterPro" id="IPR013482">
    <property type="entry name" value="Molybde_CF_guanTrfase"/>
</dbReference>
<dbReference type="Pfam" id="PF12804">
    <property type="entry name" value="NTP_transf_3"/>
    <property type="match status" value="1"/>
</dbReference>
<dbReference type="STRING" id="199441.BkAM31D_12155"/>
<dbReference type="GO" id="GO:0006777">
    <property type="term" value="P:Mo-molybdopterin cofactor biosynthetic process"/>
    <property type="evidence" value="ECO:0007669"/>
    <property type="project" value="UniProtKB-KW"/>
</dbReference>
<evidence type="ECO:0000259" key="8">
    <source>
        <dbReference type="Pfam" id="PF12804"/>
    </source>
</evidence>
<dbReference type="AlphaFoldDB" id="A0A1X9MEG5"/>
<dbReference type="GO" id="GO:0016779">
    <property type="term" value="F:nucleotidyltransferase activity"/>
    <property type="evidence" value="ECO:0007669"/>
    <property type="project" value="TreeGrafter"/>
</dbReference>
<keyword evidence="7" id="KW-0501">Molybdenum cofactor biosynthesis</keyword>